<evidence type="ECO:0000256" key="6">
    <source>
        <dbReference type="ARBA" id="ARBA00022692"/>
    </source>
</evidence>
<keyword evidence="5" id="KW-0808">Transferase</keyword>
<dbReference type="OrthoDB" id="9812241at2"/>
<evidence type="ECO:0000256" key="1">
    <source>
        <dbReference type="ARBA" id="ARBA00000085"/>
    </source>
</evidence>
<dbReference type="KEGG" id="ccun:CCUN_1107"/>
<comment type="subcellular location">
    <subcellularLocation>
        <location evidence="2">Membrane</location>
        <topology evidence="2">Multi-pass membrane protein</topology>
    </subcellularLocation>
</comment>
<dbReference type="PROSITE" id="PS50109">
    <property type="entry name" value="HIS_KIN"/>
    <property type="match status" value="1"/>
</dbReference>
<accession>A0A1W6BX95</accession>
<keyword evidence="7 12" id="KW-0418">Kinase</keyword>
<dbReference type="EC" id="2.7.13.3" evidence="3"/>
<reference evidence="12 13" key="1">
    <citation type="submission" date="2017-04" db="EMBL/GenBank/DDBJ databases">
        <title>Complete genome sequence of the Campylobacter cuniculorum type strain LMG24588.</title>
        <authorList>
            <person name="Miller W.G."/>
            <person name="Yee E."/>
            <person name="Revez J."/>
            <person name="Bono J.L."/>
            <person name="Rossi M."/>
        </authorList>
    </citation>
    <scope>NUCLEOTIDE SEQUENCE [LARGE SCALE GENOMIC DNA]</scope>
    <source>
        <strain evidence="12 13">LMG 24588</strain>
    </source>
</reference>
<dbReference type="SMART" id="SM00387">
    <property type="entry name" value="HATPase_c"/>
    <property type="match status" value="1"/>
</dbReference>
<dbReference type="InterPro" id="IPR047994">
    <property type="entry name" value="ArsS-like"/>
</dbReference>
<keyword evidence="8 10" id="KW-1133">Transmembrane helix</keyword>
<dbReference type="InterPro" id="IPR050398">
    <property type="entry name" value="HssS/ArlS-like"/>
</dbReference>
<keyword evidence="4" id="KW-0597">Phosphoprotein</keyword>
<dbReference type="Proteomes" id="UP000192902">
    <property type="component" value="Chromosome"/>
</dbReference>
<evidence type="ECO:0000313" key="13">
    <source>
        <dbReference type="Proteomes" id="UP000192902"/>
    </source>
</evidence>
<evidence type="ECO:0000256" key="5">
    <source>
        <dbReference type="ARBA" id="ARBA00022679"/>
    </source>
</evidence>
<feature type="transmembrane region" description="Helical" evidence="10">
    <location>
        <begin position="133"/>
        <end position="152"/>
    </location>
</feature>
<dbReference type="InterPro" id="IPR003661">
    <property type="entry name" value="HisK_dim/P_dom"/>
</dbReference>
<dbReference type="PANTHER" id="PTHR45528">
    <property type="entry name" value="SENSOR HISTIDINE KINASE CPXA"/>
    <property type="match status" value="1"/>
</dbReference>
<evidence type="ECO:0000256" key="9">
    <source>
        <dbReference type="ARBA" id="ARBA00023136"/>
    </source>
</evidence>
<dbReference type="EMBL" id="CP020867">
    <property type="protein sequence ID" value="ARJ56704.1"/>
    <property type="molecule type" value="Genomic_DNA"/>
</dbReference>
<evidence type="ECO:0000256" key="4">
    <source>
        <dbReference type="ARBA" id="ARBA00022553"/>
    </source>
</evidence>
<proteinExistence type="predicted"/>
<dbReference type="PANTHER" id="PTHR45528:SF12">
    <property type="entry name" value="SENSOR HISTIDINE KINASE ARSS"/>
    <property type="match status" value="1"/>
</dbReference>
<dbReference type="GO" id="GO:0000155">
    <property type="term" value="F:phosphorelay sensor kinase activity"/>
    <property type="evidence" value="ECO:0007669"/>
    <property type="project" value="InterPro"/>
</dbReference>
<dbReference type="SUPFAM" id="SSF55874">
    <property type="entry name" value="ATPase domain of HSP90 chaperone/DNA topoisomerase II/histidine kinase"/>
    <property type="match status" value="1"/>
</dbReference>
<dbReference type="AlphaFoldDB" id="A0A1W6BX95"/>
<dbReference type="SUPFAM" id="SSF47384">
    <property type="entry name" value="Homodimeric domain of signal transducing histidine kinase"/>
    <property type="match status" value="1"/>
</dbReference>
<dbReference type="NCBIfam" id="NF038389">
    <property type="entry name" value="ArsS_fam_HK"/>
    <property type="match status" value="1"/>
</dbReference>
<gene>
    <name evidence="12" type="primary">racS</name>
    <name evidence="12" type="ORF">CCUN_1107</name>
</gene>
<protein>
    <recommendedName>
        <fullName evidence="3">histidine kinase</fullName>
        <ecNumber evidence="3">2.7.13.3</ecNumber>
    </recommendedName>
</protein>
<dbReference type="InterPro" id="IPR036097">
    <property type="entry name" value="HisK_dim/P_sf"/>
</dbReference>
<evidence type="ECO:0000256" key="10">
    <source>
        <dbReference type="SAM" id="Phobius"/>
    </source>
</evidence>
<dbReference type="InterPro" id="IPR005467">
    <property type="entry name" value="His_kinase_dom"/>
</dbReference>
<feature type="domain" description="Histidine kinase" evidence="11">
    <location>
        <begin position="212"/>
        <end position="408"/>
    </location>
</feature>
<dbReference type="GO" id="GO:0016020">
    <property type="term" value="C:membrane"/>
    <property type="evidence" value="ECO:0007669"/>
    <property type="project" value="UniProtKB-SubCell"/>
</dbReference>
<evidence type="ECO:0000256" key="7">
    <source>
        <dbReference type="ARBA" id="ARBA00022777"/>
    </source>
</evidence>
<dbReference type="STRING" id="1121267.CCUN_1107"/>
<evidence type="ECO:0000313" key="12">
    <source>
        <dbReference type="EMBL" id="ARJ56704.1"/>
    </source>
</evidence>
<organism evidence="12 13">
    <name type="scientific">Campylobacter cuniculorum DSM 23162 = LMG 24588</name>
    <dbReference type="NCBI Taxonomy" id="1121267"/>
    <lineage>
        <taxon>Bacteria</taxon>
        <taxon>Pseudomonadati</taxon>
        <taxon>Campylobacterota</taxon>
        <taxon>Epsilonproteobacteria</taxon>
        <taxon>Campylobacterales</taxon>
        <taxon>Campylobacteraceae</taxon>
        <taxon>Campylobacter</taxon>
    </lineage>
</organism>
<evidence type="ECO:0000256" key="3">
    <source>
        <dbReference type="ARBA" id="ARBA00012438"/>
    </source>
</evidence>
<dbReference type="eggNOG" id="COG0642">
    <property type="taxonomic scope" value="Bacteria"/>
</dbReference>
<dbReference type="RefSeq" id="WP_027305630.1">
    <property type="nucleotide sequence ID" value="NZ_CP020867.1"/>
</dbReference>
<dbReference type="InterPro" id="IPR036890">
    <property type="entry name" value="HATPase_C_sf"/>
</dbReference>
<keyword evidence="6 10" id="KW-0812">Transmembrane</keyword>
<dbReference type="CDD" id="cd00082">
    <property type="entry name" value="HisKA"/>
    <property type="match status" value="1"/>
</dbReference>
<name>A0A1W6BX95_9BACT</name>
<dbReference type="Gene3D" id="1.10.287.130">
    <property type="match status" value="1"/>
</dbReference>
<evidence type="ECO:0000256" key="2">
    <source>
        <dbReference type="ARBA" id="ARBA00004141"/>
    </source>
</evidence>
<sequence length="410" mass="48540">MRSYSIHTKLIVLFIATFIFVCTLFIVFLKTEEGDRIKRENLKQENLIAGLFNNLNLENVNLEEYLYNNGFNKIENLQSIKTIKEKAEINFKAQNDFCIFTSLNYQDDTYFDLQCKNFNGLFKQNFNNRIYKIFIIGFTFFLFLMIFMYFSVLKSLDSLKKLKKQISQVNNKEKPSFIDYEDNEIGKIALEFEKALNKSQELANSRQLFLRIIMHELKTPIGKGRIISEMLKEKKQKERLIVIFDKMNSLINEFAKIEELFSKNYELQIKAVDFNSVLNQAKTELMKENLDKIIKIKLHHNPLIHIDIDFFSLLLKNMLDNALKYSNDNTCELECFENYFTITNQGAPLTDSIEYYFQAFTRRNHLRTEGMGLGLYIMNEICKLHGFEISYHYTENKHCFKVFFGEKNEA</sequence>
<evidence type="ECO:0000259" key="11">
    <source>
        <dbReference type="PROSITE" id="PS50109"/>
    </source>
</evidence>
<dbReference type="SMART" id="SM00388">
    <property type="entry name" value="HisKA"/>
    <property type="match status" value="1"/>
</dbReference>
<dbReference type="Pfam" id="PF02518">
    <property type="entry name" value="HATPase_c"/>
    <property type="match status" value="1"/>
</dbReference>
<evidence type="ECO:0000256" key="8">
    <source>
        <dbReference type="ARBA" id="ARBA00022989"/>
    </source>
</evidence>
<dbReference type="Gene3D" id="3.30.565.10">
    <property type="entry name" value="Histidine kinase-like ATPase, C-terminal domain"/>
    <property type="match status" value="1"/>
</dbReference>
<keyword evidence="9 10" id="KW-0472">Membrane</keyword>
<dbReference type="InterPro" id="IPR003594">
    <property type="entry name" value="HATPase_dom"/>
</dbReference>
<comment type="catalytic activity">
    <reaction evidence="1">
        <text>ATP + protein L-histidine = ADP + protein N-phospho-L-histidine.</text>
        <dbReference type="EC" id="2.7.13.3"/>
    </reaction>
</comment>
<feature type="transmembrane region" description="Helical" evidence="10">
    <location>
        <begin position="6"/>
        <end position="29"/>
    </location>
</feature>